<keyword evidence="3" id="KW-1185">Reference proteome</keyword>
<dbReference type="EMBL" id="JANKBY010000274">
    <property type="protein sequence ID" value="MCR1824267.1"/>
    <property type="molecule type" value="Genomic_DNA"/>
</dbReference>
<reference evidence="2" key="1">
    <citation type="submission" date="2022-07" db="EMBL/GenBank/DDBJ databases">
        <title>Enhanced cultured diversity of the mouse gut microbiota enables custom-made synthetic communities.</title>
        <authorList>
            <person name="Afrizal A."/>
        </authorList>
    </citation>
    <scope>NUCLEOTIDE SEQUENCE</scope>
    <source>
        <strain evidence="2">DSM 29186</strain>
    </source>
</reference>
<evidence type="ECO:0000259" key="1">
    <source>
        <dbReference type="Pfam" id="PF01206"/>
    </source>
</evidence>
<name>A0A9X2S4J2_9FIRM</name>
<dbReference type="InterPro" id="IPR001455">
    <property type="entry name" value="TusA-like"/>
</dbReference>
<dbReference type="NCBIfam" id="TIGR03527">
    <property type="entry name" value="selenium_YedF"/>
    <property type="match status" value="1"/>
</dbReference>
<dbReference type="SUPFAM" id="SSF75169">
    <property type="entry name" value="DsrEFH-like"/>
    <property type="match status" value="1"/>
</dbReference>
<dbReference type="InterPro" id="IPR027396">
    <property type="entry name" value="DsrEFH-like"/>
</dbReference>
<protein>
    <submittedName>
        <fullName evidence="2">Sulfurtransferase-like selenium metabolism protein YedF</fullName>
    </submittedName>
</protein>
<dbReference type="AlphaFoldDB" id="A0A9X2S4J2"/>
<organism evidence="2 3">
    <name type="scientific">Terrisporobacter muris</name>
    <dbReference type="NCBI Taxonomy" id="2963284"/>
    <lineage>
        <taxon>Bacteria</taxon>
        <taxon>Bacillati</taxon>
        <taxon>Bacillota</taxon>
        <taxon>Clostridia</taxon>
        <taxon>Peptostreptococcales</taxon>
        <taxon>Peptostreptococcaceae</taxon>
        <taxon>Terrisporobacter</taxon>
    </lineage>
</organism>
<evidence type="ECO:0000313" key="2">
    <source>
        <dbReference type="EMBL" id="MCR1824267.1"/>
    </source>
</evidence>
<dbReference type="RefSeq" id="WP_200886389.1">
    <property type="nucleotide sequence ID" value="NZ_JANKBY010000274.1"/>
</dbReference>
<comment type="caution">
    <text evidence="2">The sequence shown here is derived from an EMBL/GenBank/DDBJ whole genome shotgun (WGS) entry which is preliminary data.</text>
</comment>
<evidence type="ECO:0000313" key="3">
    <source>
        <dbReference type="Proteomes" id="UP001140817"/>
    </source>
</evidence>
<dbReference type="SUPFAM" id="SSF64307">
    <property type="entry name" value="SirA-like"/>
    <property type="match status" value="1"/>
</dbReference>
<accession>A0A9X2S4J2</accession>
<feature type="domain" description="UPF0033" evidence="1">
    <location>
        <begin position="5"/>
        <end position="71"/>
    </location>
</feature>
<dbReference type="Proteomes" id="UP001140817">
    <property type="component" value="Unassembled WGS sequence"/>
</dbReference>
<gene>
    <name evidence="2" type="primary">yedF</name>
    <name evidence="2" type="ORF">NSA58_15900</name>
</gene>
<sequence length="203" mass="22065">MNIVKVNAIGDNCPIPVVKAKKAIDALEDAAIVEISVDNEIAVQNVTKMVNQKNLEYTCEKVGQNHYVIKVQCGEVVESEATKEVVAAIAKEEKMVVVLSSDKMGEGDEELGKVLIKGFIYAITQLDKYPKAVLLYNSGVKLSSEGSDSIGDLKVLEDHGVEILSCGTCLNFYNLQDKLQVGKVTNMYSIVEELSGATNIIRP</sequence>
<dbReference type="InterPro" id="IPR019870">
    <property type="entry name" value="Se_metab_YedF"/>
</dbReference>
<dbReference type="InterPro" id="IPR036868">
    <property type="entry name" value="TusA-like_sf"/>
</dbReference>
<dbReference type="Gene3D" id="3.30.110.40">
    <property type="entry name" value="TusA-like domain"/>
    <property type="match status" value="1"/>
</dbReference>
<proteinExistence type="predicted"/>
<dbReference type="Pfam" id="PF01206">
    <property type="entry name" value="TusA"/>
    <property type="match status" value="1"/>
</dbReference>